<dbReference type="InterPro" id="IPR018214">
    <property type="entry name" value="GluRdtase_CS"/>
</dbReference>
<dbReference type="PROSITE" id="PS00747">
    <property type="entry name" value="GLUTR"/>
    <property type="match status" value="1"/>
</dbReference>
<feature type="domain" description="Quinate/shikimate 5-dehydrogenase/glutamyl-tRNA reductase" evidence="17">
    <location>
        <begin position="172"/>
        <end position="305"/>
    </location>
</feature>
<comment type="subunit">
    <text evidence="9">Homodimer.</text>
</comment>
<evidence type="ECO:0000259" key="17">
    <source>
        <dbReference type="Pfam" id="PF01488"/>
    </source>
</evidence>
<feature type="binding site" evidence="9 11">
    <location>
        <begin position="49"/>
        <end position="52"/>
    </location>
    <ligand>
        <name>substrate</name>
    </ligand>
</feature>
<dbReference type="InterPro" id="IPR015896">
    <property type="entry name" value="4pyrrol_synth_GluRdtase_dimer"/>
</dbReference>
<feature type="active site" description="Nucleophile" evidence="9 10">
    <location>
        <position position="50"/>
    </location>
</feature>
<gene>
    <name evidence="9" type="primary">hemA</name>
    <name evidence="19" type="ORF">SAMN05216216_11857</name>
</gene>
<evidence type="ECO:0000256" key="2">
    <source>
        <dbReference type="ARBA" id="ARBA00005916"/>
    </source>
</evidence>
<dbReference type="OrthoDB" id="110209at2"/>
<evidence type="ECO:0000256" key="8">
    <source>
        <dbReference type="ARBA" id="ARBA00068659"/>
    </source>
</evidence>
<feature type="site" description="Important for activity" evidence="9 13">
    <location>
        <position position="99"/>
    </location>
</feature>
<dbReference type="PANTHER" id="PTHR43013">
    <property type="entry name" value="GLUTAMYL-TRNA REDUCTASE"/>
    <property type="match status" value="1"/>
</dbReference>
<dbReference type="CDD" id="cd05213">
    <property type="entry name" value="NAD_bind_Glutamyl_tRNA_reduct"/>
    <property type="match status" value="1"/>
</dbReference>
<evidence type="ECO:0000256" key="11">
    <source>
        <dbReference type="PIRSR" id="PIRSR000445-2"/>
    </source>
</evidence>
<feature type="binding site" evidence="9 11">
    <location>
        <position position="109"/>
    </location>
    <ligand>
        <name>substrate</name>
    </ligand>
</feature>
<dbReference type="RefSeq" id="WP_092987066.1">
    <property type="nucleotide sequence ID" value="NZ_FNFY01000018.1"/>
</dbReference>
<dbReference type="InterPro" id="IPR000343">
    <property type="entry name" value="4pyrrol_synth_GluRdtase"/>
</dbReference>
<feature type="compositionally biased region" description="Polar residues" evidence="15">
    <location>
        <begin position="439"/>
        <end position="448"/>
    </location>
</feature>
<evidence type="ECO:0000256" key="10">
    <source>
        <dbReference type="PIRSR" id="PIRSR000445-1"/>
    </source>
</evidence>
<comment type="pathway">
    <text evidence="1 9 14">Porphyrin-containing compound metabolism; protoporphyrin-IX biosynthesis; 5-aminolevulinate from L-glutamyl-tRNA(Glu): step 1/2.</text>
</comment>
<dbReference type="Gene3D" id="3.30.460.30">
    <property type="entry name" value="Glutamyl-tRNA reductase, N-terminal domain"/>
    <property type="match status" value="1"/>
</dbReference>
<dbReference type="HAMAP" id="MF_00087">
    <property type="entry name" value="Glu_tRNA_reductase"/>
    <property type="match status" value="1"/>
</dbReference>
<feature type="region of interest" description="Disordered" evidence="15">
    <location>
        <begin position="428"/>
        <end position="448"/>
    </location>
</feature>
<keyword evidence="5 9" id="KW-0560">Oxidoreductase</keyword>
<keyword evidence="6 9" id="KW-0627">Porphyrin biosynthesis</keyword>
<protein>
    <recommendedName>
        <fullName evidence="8 9">Glutamyl-tRNA reductase</fullName>
        <shortName evidence="9">GluTR</shortName>
        <ecNumber evidence="3 9">1.2.1.70</ecNumber>
    </recommendedName>
</protein>
<dbReference type="GO" id="GO:0019353">
    <property type="term" value="P:protoporphyrinogen IX biosynthetic process from glutamate"/>
    <property type="evidence" value="ECO:0007669"/>
    <property type="project" value="TreeGrafter"/>
</dbReference>
<dbReference type="AlphaFoldDB" id="A0A1G9GRH9"/>
<evidence type="ECO:0000256" key="15">
    <source>
        <dbReference type="SAM" id="MobiDB-lite"/>
    </source>
</evidence>
<dbReference type="FunFam" id="3.30.460.30:FF:000001">
    <property type="entry name" value="Glutamyl-tRNA reductase"/>
    <property type="match status" value="1"/>
</dbReference>
<comment type="catalytic activity">
    <reaction evidence="7 9 14">
        <text>(S)-4-amino-5-oxopentanoate + tRNA(Glu) + NADP(+) = L-glutamyl-tRNA(Glu) + NADPH + H(+)</text>
        <dbReference type="Rhea" id="RHEA:12344"/>
        <dbReference type="Rhea" id="RHEA-COMP:9663"/>
        <dbReference type="Rhea" id="RHEA-COMP:9680"/>
        <dbReference type="ChEBI" id="CHEBI:15378"/>
        <dbReference type="ChEBI" id="CHEBI:57501"/>
        <dbReference type="ChEBI" id="CHEBI:57783"/>
        <dbReference type="ChEBI" id="CHEBI:58349"/>
        <dbReference type="ChEBI" id="CHEBI:78442"/>
        <dbReference type="ChEBI" id="CHEBI:78520"/>
        <dbReference type="EC" id="1.2.1.70"/>
    </reaction>
</comment>
<dbReference type="InterPro" id="IPR015895">
    <property type="entry name" value="4pyrrol_synth_GluRdtase_N"/>
</dbReference>
<dbReference type="GO" id="GO:0050661">
    <property type="term" value="F:NADP binding"/>
    <property type="evidence" value="ECO:0007669"/>
    <property type="project" value="InterPro"/>
</dbReference>
<dbReference type="PIRSF" id="PIRSF000445">
    <property type="entry name" value="4pyrrol_synth_GluRdtase"/>
    <property type="match status" value="1"/>
</dbReference>
<evidence type="ECO:0000256" key="7">
    <source>
        <dbReference type="ARBA" id="ARBA00047464"/>
    </source>
</evidence>
<dbReference type="Proteomes" id="UP000199008">
    <property type="component" value="Unassembled WGS sequence"/>
</dbReference>
<comment type="miscellaneous">
    <text evidence="9">During catalysis, the active site Cys acts as a nucleophile attacking the alpha-carbonyl group of tRNA-bound glutamate with the formation of a thioester intermediate between enzyme and glutamate, and the concomitant release of tRNA(Glu). The thioester intermediate is finally reduced by direct hydride transfer from NADPH, to form the product GSA.</text>
</comment>
<dbReference type="InterPro" id="IPR036291">
    <property type="entry name" value="NAD(P)-bd_dom_sf"/>
</dbReference>
<feature type="binding site" evidence="9 11">
    <location>
        <position position="120"/>
    </location>
    <ligand>
        <name>substrate</name>
    </ligand>
</feature>
<evidence type="ECO:0000256" key="14">
    <source>
        <dbReference type="RuleBase" id="RU000584"/>
    </source>
</evidence>
<organism evidence="19 20">
    <name type="scientific">Lacicoccus qingdaonensis</name>
    <dbReference type="NCBI Taxonomy" id="576118"/>
    <lineage>
        <taxon>Bacteria</taxon>
        <taxon>Bacillati</taxon>
        <taxon>Bacillota</taxon>
        <taxon>Bacilli</taxon>
        <taxon>Bacillales</taxon>
        <taxon>Salinicoccaceae</taxon>
        <taxon>Lacicoccus</taxon>
    </lineage>
</organism>
<dbReference type="Gene3D" id="3.40.50.720">
    <property type="entry name" value="NAD(P)-binding Rossmann-like Domain"/>
    <property type="match status" value="1"/>
</dbReference>
<dbReference type="EMBL" id="FNFY01000018">
    <property type="protein sequence ID" value="SDL02873.1"/>
    <property type="molecule type" value="Genomic_DNA"/>
</dbReference>
<evidence type="ECO:0000256" key="6">
    <source>
        <dbReference type="ARBA" id="ARBA00023244"/>
    </source>
</evidence>
<evidence type="ECO:0000259" key="16">
    <source>
        <dbReference type="Pfam" id="PF00745"/>
    </source>
</evidence>
<comment type="similarity">
    <text evidence="2 9 14">Belongs to the glutamyl-tRNA reductase family.</text>
</comment>
<dbReference type="Pfam" id="PF01488">
    <property type="entry name" value="Shikimate_DH"/>
    <property type="match status" value="1"/>
</dbReference>
<evidence type="ECO:0000313" key="19">
    <source>
        <dbReference type="EMBL" id="SDL02873.1"/>
    </source>
</evidence>
<comment type="function">
    <text evidence="9">Catalyzes the NADPH-dependent reduction of glutamyl-tRNA(Glu) to glutamate 1-semialdehyde (GSA).</text>
</comment>
<feature type="binding site" evidence="9 11">
    <location>
        <begin position="114"/>
        <end position="116"/>
    </location>
    <ligand>
        <name>substrate</name>
    </ligand>
</feature>
<dbReference type="GO" id="GO:0008883">
    <property type="term" value="F:glutamyl-tRNA reductase activity"/>
    <property type="evidence" value="ECO:0007669"/>
    <property type="project" value="UniProtKB-UniRule"/>
</dbReference>
<dbReference type="UniPathway" id="UPA00251">
    <property type="reaction ID" value="UER00316"/>
</dbReference>
<dbReference type="SUPFAM" id="SSF69742">
    <property type="entry name" value="Glutamyl tRNA-reductase catalytic, N-terminal domain"/>
    <property type="match status" value="1"/>
</dbReference>
<accession>A0A1G9GRH9</accession>
<dbReference type="SUPFAM" id="SSF51735">
    <property type="entry name" value="NAD(P)-binding Rossmann-fold domains"/>
    <property type="match status" value="1"/>
</dbReference>
<dbReference type="PANTHER" id="PTHR43013:SF1">
    <property type="entry name" value="GLUTAMYL-TRNA REDUCTASE"/>
    <property type="match status" value="1"/>
</dbReference>
<comment type="domain">
    <text evidence="9">Possesses an unusual extended V-shaped dimeric structure with each monomer consisting of three distinct domains arranged along a curved 'spinal' alpha-helix. The N-terminal catalytic domain specifically recognizes the glutamate moiety of the substrate. The second domain is the NADPH-binding domain, and the third C-terminal domain is responsible for dimerization.</text>
</comment>
<evidence type="ECO:0000256" key="3">
    <source>
        <dbReference type="ARBA" id="ARBA00012970"/>
    </source>
</evidence>
<dbReference type="Pfam" id="PF05201">
    <property type="entry name" value="GlutR_N"/>
    <property type="match status" value="1"/>
</dbReference>
<dbReference type="NCBIfam" id="TIGR01035">
    <property type="entry name" value="hemA"/>
    <property type="match status" value="1"/>
</dbReference>
<dbReference type="InterPro" id="IPR006151">
    <property type="entry name" value="Shikm_DH/Glu-tRNA_Rdtase"/>
</dbReference>
<evidence type="ECO:0000256" key="12">
    <source>
        <dbReference type="PIRSR" id="PIRSR000445-3"/>
    </source>
</evidence>
<evidence type="ECO:0000256" key="1">
    <source>
        <dbReference type="ARBA" id="ARBA00005059"/>
    </source>
</evidence>
<reference evidence="20" key="1">
    <citation type="submission" date="2016-10" db="EMBL/GenBank/DDBJ databases">
        <authorList>
            <person name="Varghese N."/>
            <person name="Submissions S."/>
        </authorList>
    </citation>
    <scope>NUCLEOTIDE SEQUENCE [LARGE SCALE GENOMIC DNA]</scope>
    <source>
        <strain evidence="20">CGMCC 1.8895</strain>
    </source>
</reference>
<dbReference type="STRING" id="576118.SAMN05216216_11857"/>
<evidence type="ECO:0000256" key="4">
    <source>
        <dbReference type="ARBA" id="ARBA00022857"/>
    </source>
</evidence>
<dbReference type="FunFam" id="3.40.50.720:FF:000031">
    <property type="entry name" value="Glutamyl-tRNA reductase"/>
    <property type="match status" value="1"/>
</dbReference>
<evidence type="ECO:0000256" key="13">
    <source>
        <dbReference type="PIRSR" id="PIRSR000445-4"/>
    </source>
</evidence>
<name>A0A1G9GRH9_9BACL</name>
<dbReference type="InterPro" id="IPR036453">
    <property type="entry name" value="GluRdtase_dimer_dom_sf"/>
</dbReference>
<evidence type="ECO:0000256" key="9">
    <source>
        <dbReference type="HAMAP-Rule" id="MF_00087"/>
    </source>
</evidence>
<evidence type="ECO:0000256" key="5">
    <source>
        <dbReference type="ARBA" id="ARBA00023002"/>
    </source>
</evidence>
<dbReference type="EC" id="1.2.1.70" evidence="3 9"/>
<keyword evidence="20" id="KW-1185">Reference proteome</keyword>
<feature type="binding site" evidence="9 12">
    <location>
        <begin position="189"/>
        <end position="194"/>
    </location>
    <ligand>
        <name>NADP(+)</name>
        <dbReference type="ChEBI" id="CHEBI:58349"/>
    </ligand>
</feature>
<evidence type="ECO:0000259" key="18">
    <source>
        <dbReference type="Pfam" id="PF05201"/>
    </source>
</evidence>
<proteinExistence type="inferred from homology"/>
<feature type="domain" description="Tetrapyrrole biosynthesis glutamyl-tRNA reductase dimerisation" evidence="16">
    <location>
        <begin position="320"/>
        <end position="418"/>
    </location>
</feature>
<evidence type="ECO:0000313" key="20">
    <source>
        <dbReference type="Proteomes" id="UP000199008"/>
    </source>
</evidence>
<dbReference type="Pfam" id="PF00745">
    <property type="entry name" value="GlutR_dimer"/>
    <property type="match status" value="1"/>
</dbReference>
<dbReference type="InterPro" id="IPR036343">
    <property type="entry name" value="GluRdtase_N_sf"/>
</dbReference>
<sequence>MHVISLSLNYRKATVEEREKVQFNEVELTEALHKLRTEKSILETVLLSTCNRTEVYIVSDQIHTGKYYAQSFLADWFDVDLETIKKIIDVKVGEEAIEHLFYVTAGLDSMVLGETQILGQIRDAFLKAQNEQTTGTIFNKLFKEAITVAKKGHNDTDISKNAVSTSYAAVQLVNKIFDENRAVKAVVIGAGEMSEQSVLNLTSNGITDITIVNRTIDNAQRLADKFGCSYQAMDELEDCLLDTDLVISSTSSRNYVITEYMLESIQAKRAARPLILIDIAMPRDIEPGTTQYDNVYMYNVDDLQGLIDSNLETRQQEAKKVESMIVKAQDDFDTWVNQLGVTPVIQALRTKALTIHEETFKSVERKMPDMTDREKTVISKHMKSIINQMLKDPITYTKEIGNEKHAMKKLKEIEMLFGIEEEVEEVKNRERDKHRQALISKQSEIAFE</sequence>
<keyword evidence="4 9" id="KW-0521">NADP</keyword>
<feature type="domain" description="Glutamyl-tRNA reductase N-terminal" evidence="18">
    <location>
        <begin position="7"/>
        <end position="156"/>
    </location>
</feature>
<dbReference type="SUPFAM" id="SSF69075">
    <property type="entry name" value="Glutamyl tRNA-reductase dimerization domain"/>
    <property type="match status" value="1"/>
</dbReference>